<gene>
    <name evidence="2" type="ORF">GCM10007876_03860</name>
</gene>
<keyword evidence="1" id="KW-0812">Transmembrane</keyword>
<keyword evidence="3" id="KW-1185">Reference proteome</keyword>
<comment type="caution">
    <text evidence="2">The sequence shown here is derived from an EMBL/GenBank/DDBJ whole genome shotgun (WGS) entry which is preliminary data.</text>
</comment>
<protein>
    <recommendedName>
        <fullName evidence="4">Type 4 fimbrial biogenesis protein PilX N-terminal domain-containing protein</fullName>
    </recommendedName>
</protein>
<reference evidence="2" key="1">
    <citation type="journal article" date="2014" name="Int. J. Syst. Evol. Microbiol.">
        <title>Complete genome sequence of Corynebacterium casei LMG S-19264T (=DSM 44701T), isolated from a smear-ripened cheese.</title>
        <authorList>
            <consortium name="US DOE Joint Genome Institute (JGI-PGF)"/>
            <person name="Walter F."/>
            <person name="Albersmeier A."/>
            <person name="Kalinowski J."/>
            <person name="Ruckert C."/>
        </authorList>
    </citation>
    <scope>NUCLEOTIDE SEQUENCE</scope>
    <source>
        <strain evidence="2">NBRC 110071</strain>
    </source>
</reference>
<accession>A0AA37W5Y1</accession>
<keyword evidence="1" id="KW-1133">Transmembrane helix</keyword>
<dbReference type="RefSeq" id="WP_284378133.1">
    <property type="nucleotide sequence ID" value="NZ_BSNM01000003.1"/>
</dbReference>
<evidence type="ECO:0000313" key="3">
    <source>
        <dbReference type="Proteomes" id="UP001161389"/>
    </source>
</evidence>
<dbReference type="EMBL" id="BSNM01000003">
    <property type="protein sequence ID" value="GLQ29908.1"/>
    <property type="molecule type" value="Genomic_DNA"/>
</dbReference>
<sequence>MRPIGIVQKQKGSVLLITLAVIILLTIWGIAAVKSTSFMLQGNHNARLKQISVEAAEYALRQAENLVRTQVTSKSDIVNLFTGTNGHYSQVRDVSRSLSLSLLPIQFNYRDPSHWVNENGSVRNWTAEVDRPGFSAISIVYDDRADSVTRMVKQPLAVIEYMGRDRYDVMTSSGGYGPDPQAKEMFRVTVIGWGPQGISSTVLRSHVALAIR</sequence>
<dbReference type="AlphaFoldDB" id="A0AA37W5Y1"/>
<organism evidence="2 3">
    <name type="scientific">Litoribrevibacter albus</name>
    <dbReference type="NCBI Taxonomy" id="1473156"/>
    <lineage>
        <taxon>Bacteria</taxon>
        <taxon>Pseudomonadati</taxon>
        <taxon>Pseudomonadota</taxon>
        <taxon>Gammaproteobacteria</taxon>
        <taxon>Oceanospirillales</taxon>
        <taxon>Oceanospirillaceae</taxon>
        <taxon>Litoribrevibacter</taxon>
    </lineage>
</organism>
<feature type="transmembrane region" description="Helical" evidence="1">
    <location>
        <begin position="12"/>
        <end position="31"/>
    </location>
</feature>
<evidence type="ECO:0000256" key="1">
    <source>
        <dbReference type="SAM" id="Phobius"/>
    </source>
</evidence>
<evidence type="ECO:0000313" key="2">
    <source>
        <dbReference type="EMBL" id="GLQ29908.1"/>
    </source>
</evidence>
<name>A0AA37W5Y1_9GAMM</name>
<keyword evidence="1" id="KW-0472">Membrane</keyword>
<proteinExistence type="predicted"/>
<reference evidence="2" key="2">
    <citation type="submission" date="2023-01" db="EMBL/GenBank/DDBJ databases">
        <title>Draft genome sequence of Litoribrevibacter albus strain NBRC 110071.</title>
        <authorList>
            <person name="Sun Q."/>
            <person name="Mori K."/>
        </authorList>
    </citation>
    <scope>NUCLEOTIDE SEQUENCE</scope>
    <source>
        <strain evidence="2">NBRC 110071</strain>
    </source>
</reference>
<evidence type="ECO:0008006" key="4">
    <source>
        <dbReference type="Google" id="ProtNLM"/>
    </source>
</evidence>
<dbReference type="Proteomes" id="UP001161389">
    <property type="component" value="Unassembled WGS sequence"/>
</dbReference>